<proteinExistence type="predicted"/>
<dbReference type="EMBL" id="CM056813">
    <property type="protein sequence ID" value="KAJ8639215.1"/>
    <property type="molecule type" value="Genomic_DNA"/>
</dbReference>
<gene>
    <name evidence="1" type="ORF">MRB53_015909</name>
</gene>
<dbReference type="Proteomes" id="UP001234297">
    <property type="component" value="Chromosome 5"/>
</dbReference>
<sequence>MAQSCIPLSPGFSVLMVRRRNDSTGIPHILEHSVLCGSRKYPLKEPFVELLKGSLNTFLNAFTYPDRTCYPVASTNTKALQARWRMKPFHGHSLVLWRFIPLWCSPVQTYYETMLSS</sequence>
<organism evidence="1 2">
    <name type="scientific">Persea americana</name>
    <name type="common">Avocado</name>
    <dbReference type="NCBI Taxonomy" id="3435"/>
    <lineage>
        <taxon>Eukaryota</taxon>
        <taxon>Viridiplantae</taxon>
        <taxon>Streptophyta</taxon>
        <taxon>Embryophyta</taxon>
        <taxon>Tracheophyta</taxon>
        <taxon>Spermatophyta</taxon>
        <taxon>Magnoliopsida</taxon>
        <taxon>Magnoliidae</taxon>
        <taxon>Laurales</taxon>
        <taxon>Lauraceae</taxon>
        <taxon>Persea</taxon>
    </lineage>
</organism>
<keyword evidence="2" id="KW-1185">Reference proteome</keyword>
<comment type="caution">
    <text evidence="1">The sequence shown here is derived from an EMBL/GenBank/DDBJ whole genome shotgun (WGS) entry which is preliminary data.</text>
</comment>
<reference evidence="1 2" key="1">
    <citation type="journal article" date="2022" name="Hortic Res">
        <title>A haplotype resolved chromosomal level avocado genome allows analysis of novel avocado genes.</title>
        <authorList>
            <person name="Nath O."/>
            <person name="Fletcher S.J."/>
            <person name="Hayward A."/>
            <person name="Shaw L.M."/>
            <person name="Masouleh A.K."/>
            <person name="Furtado A."/>
            <person name="Henry R.J."/>
            <person name="Mitter N."/>
        </authorList>
    </citation>
    <scope>NUCLEOTIDE SEQUENCE [LARGE SCALE GENOMIC DNA]</scope>
    <source>
        <strain evidence="2">cv. Hass</strain>
    </source>
</reference>
<evidence type="ECO:0000313" key="2">
    <source>
        <dbReference type="Proteomes" id="UP001234297"/>
    </source>
</evidence>
<name>A0ACC2M0Q2_PERAE</name>
<protein>
    <submittedName>
        <fullName evidence="1">Uncharacterized protein</fullName>
    </submittedName>
</protein>
<accession>A0ACC2M0Q2</accession>
<evidence type="ECO:0000313" key="1">
    <source>
        <dbReference type="EMBL" id="KAJ8639215.1"/>
    </source>
</evidence>